<protein>
    <recommendedName>
        <fullName evidence="4">F-box domain-containing protein</fullName>
    </recommendedName>
</protein>
<feature type="region of interest" description="Disordered" evidence="1">
    <location>
        <begin position="1"/>
        <end position="28"/>
    </location>
</feature>
<evidence type="ECO:0000313" key="3">
    <source>
        <dbReference type="Proteomes" id="UP000807353"/>
    </source>
</evidence>
<evidence type="ECO:0000313" key="2">
    <source>
        <dbReference type="EMBL" id="KAF9466759.1"/>
    </source>
</evidence>
<dbReference type="EMBL" id="MU150240">
    <property type="protein sequence ID" value="KAF9466759.1"/>
    <property type="molecule type" value="Genomic_DNA"/>
</dbReference>
<dbReference type="OrthoDB" id="3259156at2759"/>
<evidence type="ECO:0008006" key="4">
    <source>
        <dbReference type="Google" id="ProtNLM"/>
    </source>
</evidence>
<feature type="region of interest" description="Disordered" evidence="1">
    <location>
        <begin position="96"/>
        <end position="136"/>
    </location>
</feature>
<dbReference type="Proteomes" id="UP000807353">
    <property type="component" value="Unassembled WGS sequence"/>
</dbReference>
<dbReference type="CDD" id="cd09917">
    <property type="entry name" value="F-box_SF"/>
    <property type="match status" value="1"/>
</dbReference>
<name>A0A9P5YCJ8_9AGAR</name>
<feature type="compositionally biased region" description="Basic residues" evidence="1">
    <location>
        <begin position="1"/>
        <end position="10"/>
    </location>
</feature>
<accession>A0A9P5YCJ8</accession>
<reference evidence="2" key="1">
    <citation type="submission" date="2020-11" db="EMBL/GenBank/DDBJ databases">
        <authorList>
            <consortium name="DOE Joint Genome Institute"/>
            <person name="Ahrendt S."/>
            <person name="Riley R."/>
            <person name="Andreopoulos W."/>
            <person name="Labutti K."/>
            <person name="Pangilinan J."/>
            <person name="Ruiz-Duenas F.J."/>
            <person name="Barrasa J.M."/>
            <person name="Sanchez-Garcia M."/>
            <person name="Camarero S."/>
            <person name="Miyauchi S."/>
            <person name="Serrano A."/>
            <person name="Linde D."/>
            <person name="Babiker R."/>
            <person name="Drula E."/>
            <person name="Ayuso-Fernandez I."/>
            <person name="Pacheco R."/>
            <person name="Padilla G."/>
            <person name="Ferreira P."/>
            <person name="Barriuso J."/>
            <person name="Kellner H."/>
            <person name="Castanera R."/>
            <person name="Alfaro M."/>
            <person name="Ramirez L."/>
            <person name="Pisabarro A.G."/>
            <person name="Kuo A."/>
            <person name="Tritt A."/>
            <person name="Lipzen A."/>
            <person name="He G."/>
            <person name="Yan M."/>
            <person name="Ng V."/>
            <person name="Cullen D."/>
            <person name="Martin F."/>
            <person name="Rosso M.-N."/>
            <person name="Henrissat B."/>
            <person name="Hibbett D."/>
            <person name="Martinez A.T."/>
            <person name="Grigoriev I.V."/>
        </authorList>
    </citation>
    <scope>NUCLEOTIDE SEQUENCE</scope>
    <source>
        <strain evidence="2">CBS 247.69</strain>
    </source>
</reference>
<evidence type="ECO:0000256" key="1">
    <source>
        <dbReference type="SAM" id="MobiDB-lite"/>
    </source>
</evidence>
<dbReference type="SUPFAM" id="SSF81383">
    <property type="entry name" value="F-box domain"/>
    <property type="match status" value="1"/>
</dbReference>
<comment type="caution">
    <text evidence="2">The sequence shown here is derived from an EMBL/GenBank/DDBJ whole genome shotgun (WGS) entry which is preliminary data.</text>
</comment>
<organism evidence="2 3">
    <name type="scientific">Collybia nuda</name>
    <dbReference type="NCBI Taxonomy" id="64659"/>
    <lineage>
        <taxon>Eukaryota</taxon>
        <taxon>Fungi</taxon>
        <taxon>Dikarya</taxon>
        <taxon>Basidiomycota</taxon>
        <taxon>Agaricomycotina</taxon>
        <taxon>Agaricomycetes</taxon>
        <taxon>Agaricomycetidae</taxon>
        <taxon>Agaricales</taxon>
        <taxon>Tricholomatineae</taxon>
        <taxon>Clitocybaceae</taxon>
        <taxon>Collybia</taxon>
    </lineage>
</organism>
<sequence>MSFKLPRRRSLIPSQLPPIPPAPPLPPPVENICISQSPPMPLSNPRASGPTRLMRRVSSLFSSRKKRPPNLVSLPDAKVDIKWQAFDDAHSLTETEVSEDDIRRPSGLGRAVSISSNRSLPPSPFTAIDEESPFHTPPTAGFERARTMSSPNVLRSTPVKSRAKFARRSSFTAPLTKPRPSPISLIPTEILVTILSFLPRDSVVSLANTSRELCTAARITFYGLIDLRTIRSNRVESLITLLAFRRDLAEIVHTFKCHIWPSFFISSSNTQGIYSTLGSPQLTATFTVAFQNMHNLSTLLLPSFDHSFLRHHSAFGLRNLTFLNPSLSGPETIQLFTWLNGQTNITHLMFPLLVESPDTLAIPATIDTHHNDRYINNTLTDSLNTNGVFLTPSSKISPSCSPMTPSFAFTPSPQTPVTPFNSPNLLPSITTLHAPPIIFMSLLAAAPTIGPRPLRNVILNINTTLYTGLRPGALMHSLQGIVRLELRFGSAVDRRTIEKVLRAAGAALTGEGVDGHVLQDLQIELTESAANDDQVLKIITSVLSRYQGLLTLGLHVSSTPSTQEGNHPLQPSPLNSVLSEADEAQVDLWLKTCPSLRSITLLSGRKWYHPV</sequence>
<feature type="compositionally biased region" description="Pro residues" evidence="1">
    <location>
        <begin position="15"/>
        <end position="28"/>
    </location>
</feature>
<proteinExistence type="predicted"/>
<dbReference type="AlphaFoldDB" id="A0A9P5YCJ8"/>
<dbReference type="InterPro" id="IPR036047">
    <property type="entry name" value="F-box-like_dom_sf"/>
</dbReference>
<gene>
    <name evidence="2" type="ORF">BDZ94DRAFT_1250712</name>
</gene>
<keyword evidence="3" id="KW-1185">Reference proteome</keyword>